<feature type="compositionally biased region" description="Basic and acidic residues" evidence="5">
    <location>
        <begin position="91"/>
        <end position="102"/>
    </location>
</feature>
<dbReference type="InterPro" id="IPR051590">
    <property type="entry name" value="Replication_Regulatory_Kinase"/>
</dbReference>
<feature type="compositionally biased region" description="Polar residues" evidence="5">
    <location>
        <begin position="103"/>
        <end position="114"/>
    </location>
</feature>
<dbReference type="GO" id="GO:1901987">
    <property type="term" value="P:regulation of cell cycle phase transition"/>
    <property type="evidence" value="ECO:0007669"/>
    <property type="project" value="TreeGrafter"/>
</dbReference>
<dbReference type="PANTHER" id="PTHR15375:SF26">
    <property type="entry name" value="PROTEIN CHIFFON"/>
    <property type="match status" value="1"/>
</dbReference>
<comment type="caution">
    <text evidence="7">The sequence shown here is derived from an EMBL/GenBank/DDBJ whole genome shotgun (WGS) entry which is preliminary data.</text>
</comment>
<feature type="domain" description="DBF4-type" evidence="6">
    <location>
        <begin position="601"/>
        <end position="650"/>
    </location>
</feature>
<protein>
    <recommendedName>
        <fullName evidence="6">DBF4-type domain-containing protein</fullName>
    </recommendedName>
</protein>
<dbReference type="EMBL" id="MU003865">
    <property type="protein sequence ID" value="KAF2716691.1"/>
    <property type="molecule type" value="Genomic_DNA"/>
</dbReference>
<accession>A0A9P4Q1D5</accession>
<dbReference type="FunFam" id="6.10.250.3410:FF:000001">
    <property type="entry name" value="Protein DBF4 homolog A"/>
    <property type="match status" value="1"/>
</dbReference>
<dbReference type="GO" id="GO:0010571">
    <property type="term" value="P:positive regulation of nuclear cell cycle DNA replication"/>
    <property type="evidence" value="ECO:0007669"/>
    <property type="project" value="TreeGrafter"/>
</dbReference>
<feature type="region of interest" description="Disordered" evidence="5">
    <location>
        <begin position="390"/>
        <end position="449"/>
    </location>
</feature>
<keyword evidence="2 4" id="KW-0863">Zinc-finger</keyword>
<dbReference type="Pfam" id="PF08630">
    <property type="entry name" value="Dfp1_Him1_M"/>
    <property type="match status" value="1"/>
</dbReference>
<feature type="region of interest" description="Disordered" evidence="5">
    <location>
        <begin position="91"/>
        <end position="114"/>
    </location>
</feature>
<dbReference type="SMART" id="SM00586">
    <property type="entry name" value="ZnF_DBF"/>
    <property type="match status" value="1"/>
</dbReference>
<keyword evidence="3" id="KW-0862">Zinc</keyword>
<name>A0A9P4Q1D5_9PEZI</name>
<evidence type="ECO:0000256" key="2">
    <source>
        <dbReference type="ARBA" id="ARBA00022771"/>
    </source>
</evidence>
<dbReference type="Pfam" id="PF07535">
    <property type="entry name" value="zf-DBF"/>
    <property type="match status" value="1"/>
</dbReference>
<evidence type="ECO:0000256" key="3">
    <source>
        <dbReference type="ARBA" id="ARBA00022833"/>
    </source>
</evidence>
<dbReference type="InterPro" id="IPR013939">
    <property type="entry name" value="Regulatory_Dfp1/Him1"/>
</dbReference>
<dbReference type="GO" id="GO:0031431">
    <property type="term" value="C:Dbf4-dependent protein kinase complex"/>
    <property type="evidence" value="ECO:0007669"/>
    <property type="project" value="TreeGrafter"/>
</dbReference>
<dbReference type="PANTHER" id="PTHR15375">
    <property type="entry name" value="ACTIVATOR OF S-PHASE KINASE-RELATED"/>
    <property type="match status" value="1"/>
</dbReference>
<dbReference type="InterPro" id="IPR038545">
    <property type="entry name" value="Znf_DBF_sf"/>
</dbReference>
<proteinExistence type="predicted"/>
<reference evidence="7" key="1">
    <citation type="journal article" date="2020" name="Stud. Mycol.">
        <title>101 Dothideomycetes genomes: a test case for predicting lifestyles and emergence of pathogens.</title>
        <authorList>
            <person name="Haridas S."/>
            <person name="Albert R."/>
            <person name="Binder M."/>
            <person name="Bloem J."/>
            <person name="Labutti K."/>
            <person name="Salamov A."/>
            <person name="Andreopoulos B."/>
            <person name="Baker S."/>
            <person name="Barry K."/>
            <person name="Bills G."/>
            <person name="Bluhm B."/>
            <person name="Cannon C."/>
            <person name="Castanera R."/>
            <person name="Culley D."/>
            <person name="Daum C."/>
            <person name="Ezra D."/>
            <person name="Gonzalez J."/>
            <person name="Henrissat B."/>
            <person name="Kuo A."/>
            <person name="Liang C."/>
            <person name="Lipzen A."/>
            <person name="Lutzoni F."/>
            <person name="Magnuson J."/>
            <person name="Mondo S."/>
            <person name="Nolan M."/>
            <person name="Ohm R."/>
            <person name="Pangilinan J."/>
            <person name="Park H.-J."/>
            <person name="Ramirez L."/>
            <person name="Alfaro M."/>
            <person name="Sun H."/>
            <person name="Tritt A."/>
            <person name="Yoshinaga Y."/>
            <person name="Zwiers L.-H."/>
            <person name="Turgeon B."/>
            <person name="Goodwin S."/>
            <person name="Spatafora J."/>
            <person name="Crous P."/>
            <person name="Grigoriev I."/>
        </authorList>
    </citation>
    <scope>NUCLEOTIDE SEQUENCE</scope>
    <source>
        <strain evidence="7">CBS 116435</strain>
    </source>
</reference>
<dbReference type="GO" id="GO:0008270">
    <property type="term" value="F:zinc ion binding"/>
    <property type="evidence" value="ECO:0007669"/>
    <property type="project" value="UniProtKB-KW"/>
</dbReference>
<dbReference type="InterPro" id="IPR006572">
    <property type="entry name" value="Znf_DBF"/>
</dbReference>
<dbReference type="GO" id="GO:0043539">
    <property type="term" value="F:protein serine/threonine kinase activator activity"/>
    <property type="evidence" value="ECO:0007669"/>
    <property type="project" value="TreeGrafter"/>
</dbReference>
<keyword evidence="8" id="KW-1185">Reference proteome</keyword>
<organism evidence="7 8">
    <name type="scientific">Polychaeton citri CBS 116435</name>
    <dbReference type="NCBI Taxonomy" id="1314669"/>
    <lineage>
        <taxon>Eukaryota</taxon>
        <taxon>Fungi</taxon>
        <taxon>Dikarya</taxon>
        <taxon>Ascomycota</taxon>
        <taxon>Pezizomycotina</taxon>
        <taxon>Dothideomycetes</taxon>
        <taxon>Dothideomycetidae</taxon>
        <taxon>Capnodiales</taxon>
        <taxon>Capnodiaceae</taxon>
        <taxon>Polychaeton</taxon>
    </lineage>
</organism>
<feature type="compositionally biased region" description="Polar residues" evidence="5">
    <location>
        <begin position="399"/>
        <end position="408"/>
    </location>
</feature>
<dbReference type="Proteomes" id="UP000799441">
    <property type="component" value="Unassembled WGS sequence"/>
</dbReference>
<gene>
    <name evidence="7" type="ORF">K431DRAFT_323662</name>
</gene>
<dbReference type="SUPFAM" id="SSF52113">
    <property type="entry name" value="BRCT domain"/>
    <property type="match status" value="1"/>
</dbReference>
<sequence>MATRRAPLADVPNKINSPFKNAATVGGKRTRAADLKDTAYGQPPTKKQVIELLDNEVENVDPKKRGAVSVIAAAEPFASKRISNGQPSAFEKKLAAARERKPATQQRAETSQKGSVEYEQVRQWQRHYKRQFPSFVFYFDAVPDDVRHKAMKTIRALGATEEKFFSKAVTHVVTTRQIPAETVNHNAPATQNGHGRGDTISRGLQQAAVHHDVKKPTQLLDANLQRRTQSAGLQLSQVIEPKKTLTQSVDILHRARDLKIKIWALEKLQRVLKTLTEGDANMKATNQRTPADDEATWENTNALQQMIRNEKVLNSVDHDMAEFKGYYIYVHDMDEKYKPTMTRDYNRTAQKENGKWPQFRLSALGRCPFVEDPQHVKRIQLEEEVAKKETVETQRKTRNATAITQDRQPQALAECEPNLRRSPRKQSQDLKLSTAKPLDPPRLPPIRRQSSIDIDTPVGLYGSTQVQARGLPRMAGGQPIASGIQPSNVTSAIRSQAISSAAISSTAPTGRRIPDSKEVAALKRRVLERGPSNLSTQSVPSSYMNDMRAVLNQEREPPPRAAKRKAQETLGVVHEDEEMYQDEPCRRAQAKPAKRSKKLEKEPKPGYCENCHDKFDDFDQHIQSRKHRKFALTDSNWKELDALLSQLKRPHKEY</sequence>
<dbReference type="AlphaFoldDB" id="A0A9P4Q1D5"/>
<dbReference type="OrthoDB" id="21380at2759"/>
<evidence type="ECO:0000313" key="8">
    <source>
        <dbReference type="Proteomes" id="UP000799441"/>
    </source>
</evidence>
<evidence type="ECO:0000256" key="1">
    <source>
        <dbReference type="ARBA" id="ARBA00022723"/>
    </source>
</evidence>
<dbReference type="CDD" id="cd00027">
    <property type="entry name" value="BRCT"/>
    <property type="match status" value="1"/>
</dbReference>
<dbReference type="GO" id="GO:0003676">
    <property type="term" value="F:nucleic acid binding"/>
    <property type="evidence" value="ECO:0007669"/>
    <property type="project" value="InterPro"/>
</dbReference>
<keyword evidence="1" id="KW-0479">Metal-binding</keyword>
<evidence type="ECO:0000256" key="4">
    <source>
        <dbReference type="PROSITE-ProRule" id="PRU00600"/>
    </source>
</evidence>
<evidence type="ECO:0000313" key="7">
    <source>
        <dbReference type="EMBL" id="KAF2716691.1"/>
    </source>
</evidence>
<dbReference type="InterPro" id="IPR055116">
    <property type="entry name" value="DBF4_BRCT"/>
</dbReference>
<evidence type="ECO:0000259" key="6">
    <source>
        <dbReference type="PROSITE" id="PS51265"/>
    </source>
</evidence>
<dbReference type="Gene3D" id="3.40.50.10190">
    <property type="entry name" value="BRCT domain"/>
    <property type="match status" value="2"/>
</dbReference>
<dbReference type="PROSITE" id="PS51265">
    <property type="entry name" value="ZF_DBF4"/>
    <property type="match status" value="1"/>
</dbReference>
<evidence type="ECO:0000256" key="5">
    <source>
        <dbReference type="SAM" id="MobiDB-lite"/>
    </source>
</evidence>
<dbReference type="Gene3D" id="6.10.250.3410">
    <property type="entry name" value="DBF zinc finger"/>
    <property type="match status" value="1"/>
</dbReference>
<dbReference type="Pfam" id="PF22437">
    <property type="entry name" value="DBF4_BRCT"/>
    <property type="match status" value="1"/>
</dbReference>
<dbReference type="InterPro" id="IPR036420">
    <property type="entry name" value="BRCT_dom_sf"/>
</dbReference>